<accession>A0A371CRL3</accession>
<dbReference type="Gene3D" id="3.30.160.60">
    <property type="entry name" value="Classic Zinc Finger"/>
    <property type="match status" value="1"/>
</dbReference>
<dbReference type="AlphaFoldDB" id="A0A371CRL3"/>
<reference evidence="3 4" key="1">
    <citation type="journal article" date="2018" name="Biotechnol. Biofuels">
        <title>Integrative visual omics of the white-rot fungus Polyporus brumalis exposes the biotechnological potential of its oxidative enzymes for delignifying raw plant biomass.</title>
        <authorList>
            <person name="Miyauchi S."/>
            <person name="Rancon A."/>
            <person name="Drula E."/>
            <person name="Hage H."/>
            <person name="Chaduli D."/>
            <person name="Favel A."/>
            <person name="Grisel S."/>
            <person name="Henrissat B."/>
            <person name="Herpoel-Gimbert I."/>
            <person name="Ruiz-Duenas F.J."/>
            <person name="Chevret D."/>
            <person name="Hainaut M."/>
            <person name="Lin J."/>
            <person name="Wang M."/>
            <person name="Pangilinan J."/>
            <person name="Lipzen A."/>
            <person name="Lesage-Meessen L."/>
            <person name="Navarro D."/>
            <person name="Riley R."/>
            <person name="Grigoriev I.V."/>
            <person name="Zhou S."/>
            <person name="Raouche S."/>
            <person name="Rosso M.N."/>
        </authorList>
    </citation>
    <scope>NUCLEOTIDE SEQUENCE [LARGE SCALE GENOMIC DNA]</scope>
    <source>
        <strain evidence="3 4">BRFM 1820</strain>
    </source>
</reference>
<evidence type="ECO:0000313" key="4">
    <source>
        <dbReference type="Proteomes" id="UP000256964"/>
    </source>
</evidence>
<sequence length="155" mass="17001">MTYSDNAPYTSSPAQPSPVQAPRCDNSSDATQAPGYRRRNVAVPCSQARQLPSGVRDCPFCDYTQKGRRAQDLRRHIATHTRPTAVVLWSCCGVPRLEAAQHGVPDARLGGPDPFMAGGCGQPFSRRDALQRHLRERRGRCFGDASADWHPGNTI</sequence>
<dbReference type="InterPro" id="IPR013087">
    <property type="entry name" value="Znf_C2H2_type"/>
</dbReference>
<gene>
    <name evidence="3" type="ORF">OH76DRAFT_1410694</name>
</gene>
<proteinExistence type="predicted"/>
<protein>
    <recommendedName>
        <fullName evidence="2">C2H2-type domain-containing protein</fullName>
    </recommendedName>
</protein>
<keyword evidence="4" id="KW-1185">Reference proteome</keyword>
<evidence type="ECO:0000256" key="1">
    <source>
        <dbReference type="SAM" id="MobiDB-lite"/>
    </source>
</evidence>
<feature type="compositionally biased region" description="Low complexity" evidence="1">
    <location>
        <begin position="11"/>
        <end position="22"/>
    </location>
</feature>
<dbReference type="Pfam" id="PF00096">
    <property type="entry name" value="zf-C2H2"/>
    <property type="match status" value="1"/>
</dbReference>
<name>A0A371CRL3_9APHY</name>
<organism evidence="3 4">
    <name type="scientific">Lentinus brumalis</name>
    <dbReference type="NCBI Taxonomy" id="2498619"/>
    <lineage>
        <taxon>Eukaryota</taxon>
        <taxon>Fungi</taxon>
        <taxon>Dikarya</taxon>
        <taxon>Basidiomycota</taxon>
        <taxon>Agaricomycotina</taxon>
        <taxon>Agaricomycetes</taxon>
        <taxon>Polyporales</taxon>
        <taxon>Polyporaceae</taxon>
        <taxon>Lentinus</taxon>
    </lineage>
</organism>
<feature type="compositionally biased region" description="Polar residues" evidence="1">
    <location>
        <begin position="1"/>
        <end position="10"/>
    </location>
</feature>
<dbReference type="OrthoDB" id="8922241at2759"/>
<evidence type="ECO:0000313" key="3">
    <source>
        <dbReference type="EMBL" id="RDX42926.1"/>
    </source>
</evidence>
<dbReference type="STRING" id="139420.A0A371CRL3"/>
<feature type="region of interest" description="Disordered" evidence="1">
    <location>
        <begin position="1"/>
        <end position="35"/>
    </location>
</feature>
<dbReference type="Proteomes" id="UP000256964">
    <property type="component" value="Unassembled WGS sequence"/>
</dbReference>
<feature type="domain" description="C2H2-type" evidence="2">
    <location>
        <begin position="119"/>
        <end position="135"/>
    </location>
</feature>
<dbReference type="EMBL" id="KZ857474">
    <property type="protein sequence ID" value="RDX42926.1"/>
    <property type="molecule type" value="Genomic_DNA"/>
</dbReference>
<evidence type="ECO:0000259" key="2">
    <source>
        <dbReference type="Pfam" id="PF00096"/>
    </source>
</evidence>